<organism evidence="1 2">
    <name type="scientific">Racocetra persica</name>
    <dbReference type="NCBI Taxonomy" id="160502"/>
    <lineage>
        <taxon>Eukaryota</taxon>
        <taxon>Fungi</taxon>
        <taxon>Fungi incertae sedis</taxon>
        <taxon>Mucoromycota</taxon>
        <taxon>Glomeromycotina</taxon>
        <taxon>Glomeromycetes</taxon>
        <taxon>Diversisporales</taxon>
        <taxon>Gigasporaceae</taxon>
        <taxon>Racocetra</taxon>
    </lineage>
</organism>
<feature type="non-terminal residue" evidence="1">
    <location>
        <position position="139"/>
    </location>
</feature>
<proteinExistence type="predicted"/>
<feature type="non-terminal residue" evidence="1">
    <location>
        <position position="1"/>
    </location>
</feature>
<reference evidence="1" key="1">
    <citation type="submission" date="2021-06" db="EMBL/GenBank/DDBJ databases">
        <authorList>
            <person name="Kallberg Y."/>
            <person name="Tangrot J."/>
            <person name="Rosling A."/>
        </authorList>
    </citation>
    <scope>NUCLEOTIDE SEQUENCE</scope>
    <source>
        <strain evidence="1">MA461A</strain>
    </source>
</reference>
<accession>A0ACA9PVB9</accession>
<comment type="caution">
    <text evidence="1">The sequence shown here is derived from an EMBL/GenBank/DDBJ whole genome shotgun (WGS) entry which is preliminary data.</text>
</comment>
<protein>
    <submittedName>
        <fullName evidence="1">13654_t:CDS:1</fullName>
    </submittedName>
</protein>
<name>A0ACA9PVB9_9GLOM</name>
<gene>
    <name evidence="1" type="ORF">RPERSI_LOCUS11526</name>
</gene>
<evidence type="ECO:0000313" key="2">
    <source>
        <dbReference type="Proteomes" id="UP000789920"/>
    </source>
</evidence>
<keyword evidence="2" id="KW-1185">Reference proteome</keyword>
<sequence length="139" mass="16139">LQTLNKVRKSQVNHVVKSADQYSHRALERHAKRFAIIDDLVQKRAKILNIVNIIDSNYISHDAYKNLAAINDYLPREHIIASEQNNLTQEMSKDISIKLININTMMIDEYPKHIDEEFDNIDNESNNLAPNNIIDFINI</sequence>
<evidence type="ECO:0000313" key="1">
    <source>
        <dbReference type="EMBL" id="CAG8723820.1"/>
    </source>
</evidence>
<dbReference type="EMBL" id="CAJVQC010023779">
    <property type="protein sequence ID" value="CAG8723820.1"/>
    <property type="molecule type" value="Genomic_DNA"/>
</dbReference>
<dbReference type="Proteomes" id="UP000789920">
    <property type="component" value="Unassembled WGS sequence"/>
</dbReference>